<dbReference type="GO" id="GO:0008270">
    <property type="term" value="F:zinc ion binding"/>
    <property type="evidence" value="ECO:0007669"/>
    <property type="project" value="UniProtKB-KW"/>
</dbReference>
<dbReference type="Pfam" id="PF01436">
    <property type="entry name" value="NHL"/>
    <property type="match status" value="1"/>
</dbReference>
<evidence type="ECO:0000256" key="1">
    <source>
        <dbReference type="ARBA" id="ARBA00022737"/>
    </source>
</evidence>
<dbReference type="AlphaFoldDB" id="A0A3D4V4Z5"/>
<dbReference type="SUPFAM" id="SSF63825">
    <property type="entry name" value="YWTD domain"/>
    <property type="match status" value="1"/>
</dbReference>
<dbReference type="PANTHER" id="PTHR24104">
    <property type="entry name" value="E3 UBIQUITIN-PROTEIN LIGASE NHLRC1-RELATED"/>
    <property type="match status" value="1"/>
</dbReference>
<dbReference type="CDD" id="cd05819">
    <property type="entry name" value="NHL"/>
    <property type="match status" value="1"/>
</dbReference>
<reference evidence="2 3" key="1">
    <citation type="journal article" date="2018" name="Nat. Biotechnol.">
        <title>A standardized bacterial taxonomy based on genome phylogeny substantially revises the tree of life.</title>
        <authorList>
            <person name="Parks D.H."/>
            <person name="Chuvochina M."/>
            <person name="Waite D.W."/>
            <person name="Rinke C."/>
            <person name="Skarshewski A."/>
            <person name="Chaumeil P.A."/>
            <person name="Hugenholtz P."/>
        </authorList>
    </citation>
    <scope>NUCLEOTIDE SEQUENCE [LARGE SCALE GENOMIC DNA]</scope>
    <source>
        <strain evidence="2">UBA8844</strain>
    </source>
</reference>
<dbReference type="GO" id="GO:0061630">
    <property type="term" value="F:ubiquitin protein ligase activity"/>
    <property type="evidence" value="ECO:0007669"/>
    <property type="project" value="TreeGrafter"/>
</dbReference>
<dbReference type="GO" id="GO:0000209">
    <property type="term" value="P:protein polyubiquitination"/>
    <property type="evidence" value="ECO:0007669"/>
    <property type="project" value="TreeGrafter"/>
</dbReference>
<evidence type="ECO:0000313" key="2">
    <source>
        <dbReference type="EMBL" id="HCT55864.1"/>
    </source>
</evidence>
<evidence type="ECO:0008006" key="4">
    <source>
        <dbReference type="Google" id="ProtNLM"/>
    </source>
</evidence>
<comment type="caution">
    <text evidence="2">The sequence shown here is derived from an EMBL/GenBank/DDBJ whole genome shotgun (WGS) entry which is preliminary data.</text>
</comment>
<protein>
    <recommendedName>
        <fullName evidence="4">NHL repeat-containing protein</fullName>
    </recommendedName>
</protein>
<dbReference type="EMBL" id="DPIY01000001">
    <property type="protein sequence ID" value="HCT55864.1"/>
    <property type="molecule type" value="Genomic_DNA"/>
</dbReference>
<proteinExistence type="predicted"/>
<name>A0A3D4V4Z5_9BACT</name>
<dbReference type="Gene3D" id="2.120.10.30">
    <property type="entry name" value="TolB, C-terminal domain"/>
    <property type="match status" value="1"/>
</dbReference>
<dbReference type="InterPro" id="IPR011042">
    <property type="entry name" value="6-blade_b-propeller_TolB-like"/>
</dbReference>
<dbReference type="Proteomes" id="UP000264071">
    <property type="component" value="Unassembled WGS sequence"/>
</dbReference>
<dbReference type="InterPro" id="IPR001258">
    <property type="entry name" value="NHL_repeat"/>
</dbReference>
<sequence>MPLRRLGAASPFGLALPSAQPTANQLYAPRGVWFDDERIVVADSGNHRVLIWNGHPSQDGADADVVLGQPHFHAEGPAAGGRGCDNGLHLPTGVLVHHGRLLVADAWHHRILVWNEIPTCNDTPPSYAIGQPTVSDAMPNAGGSIAGNALYWPYGLGMAGGWFWIADTGNRRVLGWPHIPEPGESAQVVLGQDDATRGDENRGGDPSAASFRWPHAISGDDQTLFVADAGNHRVLGWTPAPLSDRPADLVLGQKGFTHNEELPHRPQGAHRLRFPYAVAARQDTLITADTANNRLLRWHGMPRRGVQTPAQEVFGQFNFDAAGENRWTAVADDTLCWPYGVWLHDNHLAIADSGNNRVMLWSLSATCGPSLTGA</sequence>
<keyword evidence="1" id="KW-0677">Repeat</keyword>
<accession>A0A3D4V4Z5</accession>
<dbReference type="GO" id="GO:0043161">
    <property type="term" value="P:proteasome-mediated ubiquitin-dependent protein catabolic process"/>
    <property type="evidence" value="ECO:0007669"/>
    <property type="project" value="TreeGrafter"/>
</dbReference>
<dbReference type="InterPro" id="IPR050952">
    <property type="entry name" value="TRIM-NHL_E3_ligases"/>
</dbReference>
<dbReference type="PANTHER" id="PTHR24104:SF25">
    <property type="entry name" value="PROTEIN LIN-41"/>
    <property type="match status" value="1"/>
</dbReference>
<organism evidence="2 3">
    <name type="scientific">Gemmatimonas aurantiaca</name>
    <dbReference type="NCBI Taxonomy" id="173480"/>
    <lineage>
        <taxon>Bacteria</taxon>
        <taxon>Pseudomonadati</taxon>
        <taxon>Gemmatimonadota</taxon>
        <taxon>Gemmatimonadia</taxon>
        <taxon>Gemmatimonadales</taxon>
        <taxon>Gemmatimonadaceae</taxon>
        <taxon>Gemmatimonas</taxon>
    </lineage>
</organism>
<gene>
    <name evidence="2" type="ORF">DGD08_01485</name>
</gene>
<evidence type="ECO:0000313" key="3">
    <source>
        <dbReference type="Proteomes" id="UP000264071"/>
    </source>
</evidence>